<organism evidence="12 13">
    <name type="scientific">Populus trichocarpa</name>
    <name type="common">Western balsam poplar</name>
    <name type="synonym">Populus balsamifera subsp. trichocarpa</name>
    <dbReference type="NCBI Taxonomy" id="3694"/>
    <lineage>
        <taxon>Eukaryota</taxon>
        <taxon>Viridiplantae</taxon>
        <taxon>Streptophyta</taxon>
        <taxon>Embryophyta</taxon>
        <taxon>Tracheophyta</taxon>
        <taxon>Spermatophyta</taxon>
        <taxon>Magnoliopsida</taxon>
        <taxon>eudicotyledons</taxon>
        <taxon>Gunneridae</taxon>
        <taxon>Pentapetalae</taxon>
        <taxon>rosids</taxon>
        <taxon>fabids</taxon>
        <taxon>Malpighiales</taxon>
        <taxon>Salicaceae</taxon>
        <taxon>Saliceae</taxon>
        <taxon>Populus</taxon>
    </lineage>
</organism>
<proteinExistence type="inferred from homology"/>
<keyword evidence="13" id="KW-1185">Reference proteome</keyword>
<keyword evidence="7 11" id="KW-1133">Transmembrane helix</keyword>
<protein>
    <recommendedName>
        <fullName evidence="14">Leucine-rich repeat-containing N-terminal plant-type domain-containing protein</fullName>
    </recommendedName>
</protein>
<dbReference type="AlphaFoldDB" id="A0A2K1YIF8"/>
<keyword evidence="10" id="KW-0325">Glycoprotein</keyword>
<dbReference type="PANTHER" id="PTHR27004:SF428">
    <property type="entry name" value="OS01G0160600 PROTEIN"/>
    <property type="match status" value="1"/>
</dbReference>
<dbReference type="Pfam" id="PF00560">
    <property type="entry name" value="LRR_1"/>
    <property type="match status" value="3"/>
</dbReference>
<sequence>MKMIAQNLALVREIFLDYINAFTNNKLTGEIPPWICSITTFQIINLFNNTFSTELSVLNLGMNNFHGTIPETFTEGNKIRRSLPRSLVNCKMLEVLDLGNNYIHDSFPNWLQTLPKLQVLVLRSNRLHGSIDNLIVISPFCSLRIIDLSHNELSGDIPEQLTRLNFLAVLNLSYNQLAGPIPRGSSQFDNLQIDSYAYPLSVKCSNDVTPQPPPFQEKEDLASLFNWKFAMIGYGCGLLIGLIMGFIVFSTGKPQWFVRMV</sequence>
<keyword evidence="9" id="KW-0675">Receptor</keyword>
<dbReference type="PRINTS" id="PR00019">
    <property type="entry name" value="LEURICHRPT"/>
</dbReference>
<dbReference type="Pfam" id="PF13855">
    <property type="entry name" value="LRR_8"/>
    <property type="match status" value="1"/>
</dbReference>
<dbReference type="SUPFAM" id="SSF52058">
    <property type="entry name" value="L domain-like"/>
    <property type="match status" value="1"/>
</dbReference>
<evidence type="ECO:0000256" key="6">
    <source>
        <dbReference type="ARBA" id="ARBA00022737"/>
    </source>
</evidence>
<evidence type="ECO:0000256" key="4">
    <source>
        <dbReference type="ARBA" id="ARBA00022614"/>
    </source>
</evidence>
<comment type="subcellular location">
    <subcellularLocation>
        <location evidence="1">Cell membrane</location>
        <topology evidence="1">Single-pass type I membrane protein</topology>
    </subcellularLocation>
</comment>
<evidence type="ECO:0000256" key="1">
    <source>
        <dbReference type="ARBA" id="ARBA00004251"/>
    </source>
</evidence>
<evidence type="ECO:0000256" key="8">
    <source>
        <dbReference type="ARBA" id="ARBA00023136"/>
    </source>
</evidence>
<dbReference type="PANTHER" id="PTHR27004">
    <property type="entry name" value="RECEPTOR-LIKE PROTEIN 12 ISOFORM X1"/>
    <property type="match status" value="1"/>
</dbReference>
<dbReference type="InterPro" id="IPR001611">
    <property type="entry name" value="Leu-rich_rpt"/>
</dbReference>
<keyword evidence="8 11" id="KW-0472">Membrane</keyword>
<dbReference type="GO" id="GO:0005886">
    <property type="term" value="C:plasma membrane"/>
    <property type="evidence" value="ECO:0007669"/>
    <property type="project" value="UniProtKB-SubCell"/>
</dbReference>
<dbReference type="Proteomes" id="UP000006729">
    <property type="component" value="Chromosome 11"/>
</dbReference>
<name>A0A2K1YIF8_POPTR</name>
<evidence type="ECO:0000256" key="11">
    <source>
        <dbReference type="SAM" id="Phobius"/>
    </source>
</evidence>
<evidence type="ECO:0000256" key="2">
    <source>
        <dbReference type="ARBA" id="ARBA00009592"/>
    </source>
</evidence>
<evidence type="ECO:0000256" key="7">
    <source>
        <dbReference type="ARBA" id="ARBA00022989"/>
    </source>
</evidence>
<comment type="similarity">
    <text evidence="2">Belongs to the RLP family.</text>
</comment>
<feature type="transmembrane region" description="Helical" evidence="11">
    <location>
        <begin position="227"/>
        <end position="249"/>
    </location>
</feature>
<dbReference type="InterPro" id="IPR032675">
    <property type="entry name" value="LRR_dom_sf"/>
</dbReference>
<accession>A0A2K1YIF8</accession>
<gene>
    <name evidence="12" type="ORF">POPTR_011G108400</name>
</gene>
<dbReference type="EMBL" id="CM009300">
    <property type="protein sequence ID" value="PNT12817.1"/>
    <property type="molecule type" value="Genomic_DNA"/>
</dbReference>
<evidence type="ECO:0000313" key="13">
    <source>
        <dbReference type="Proteomes" id="UP000006729"/>
    </source>
</evidence>
<evidence type="ECO:0008006" key="14">
    <source>
        <dbReference type="Google" id="ProtNLM"/>
    </source>
</evidence>
<evidence type="ECO:0000256" key="9">
    <source>
        <dbReference type="ARBA" id="ARBA00023170"/>
    </source>
</evidence>
<reference evidence="12 13" key="1">
    <citation type="journal article" date="2006" name="Science">
        <title>The genome of black cottonwood, Populus trichocarpa (Torr. &amp; Gray).</title>
        <authorList>
            <person name="Tuskan G.A."/>
            <person name="Difazio S."/>
            <person name="Jansson S."/>
            <person name="Bohlmann J."/>
            <person name="Grigoriev I."/>
            <person name="Hellsten U."/>
            <person name="Putnam N."/>
            <person name="Ralph S."/>
            <person name="Rombauts S."/>
            <person name="Salamov A."/>
            <person name="Schein J."/>
            <person name="Sterck L."/>
            <person name="Aerts A."/>
            <person name="Bhalerao R.R."/>
            <person name="Bhalerao R.P."/>
            <person name="Blaudez D."/>
            <person name="Boerjan W."/>
            <person name="Brun A."/>
            <person name="Brunner A."/>
            <person name="Busov V."/>
            <person name="Campbell M."/>
            <person name="Carlson J."/>
            <person name="Chalot M."/>
            <person name="Chapman J."/>
            <person name="Chen G.L."/>
            <person name="Cooper D."/>
            <person name="Coutinho P.M."/>
            <person name="Couturier J."/>
            <person name="Covert S."/>
            <person name="Cronk Q."/>
            <person name="Cunningham R."/>
            <person name="Davis J."/>
            <person name="Degroeve S."/>
            <person name="Dejardin A."/>
            <person name="Depamphilis C."/>
            <person name="Detter J."/>
            <person name="Dirks B."/>
            <person name="Dubchak I."/>
            <person name="Duplessis S."/>
            <person name="Ehlting J."/>
            <person name="Ellis B."/>
            <person name="Gendler K."/>
            <person name="Goodstein D."/>
            <person name="Gribskov M."/>
            <person name="Grimwood J."/>
            <person name="Groover A."/>
            <person name="Gunter L."/>
            <person name="Hamberger B."/>
            <person name="Heinze B."/>
            <person name="Helariutta Y."/>
            <person name="Henrissat B."/>
            <person name="Holligan D."/>
            <person name="Holt R."/>
            <person name="Huang W."/>
            <person name="Islam-Faridi N."/>
            <person name="Jones S."/>
            <person name="Jones-Rhoades M."/>
            <person name="Jorgensen R."/>
            <person name="Joshi C."/>
            <person name="Kangasjarvi J."/>
            <person name="Karlsson J."/>
            <person name="Kelleher C."/>
            <person name="Kirkpatrick R."/>
            <person name="Kirst M."/>
            <person name="Kohler A."/>
            <person name="Kalluri U."/>
            <person name="Larimer F."/>
            <person name="Leebens-Mack J."/>
            <person name="Leple J.C."/>
            <person name="Locascio P."/>
            <person name="Lou Y."/>
            <person name="Lucas S."/>
            <person name="Martin F."/>
            <person name="Montanini B."/>
            <person name="Napoli C."/>
            <person name="Nelson D.R."/>
            <person name="Nelson C."/>
            <person name="Nieminen K."/>
            <person name="Nilsson O."/>
            <person name="Pereda V."/>
            <person name="Peter G."/>
            <person name="Philippe R."/>
            <person name="Pilate G."/>
            <person name="Poliakov A."/>
            <person name="Razumovskaya J."/>
            <person name="Richardson P."/>
            <person name="Rinaldi C."/>
            <person name="Ritland K."/>
            <person name="Rouze P."/>
            <person name="Ryaboy D."/>
            <person name="Schmutz J."/>
            <person name="Schrader J."/>
            <person name="Segerman B."/>
            <person name="Shin H."/>
            <person name="Siddiqui A."/>
            <person name="Sterky F."/>
            <person name="Terry A."/>
            <person name="Tsai C.J."/>
            <person name="Uberbacher E."/>
            <person name="Unneberg P."/>
            <person name="Vahala J."/>
            <person name="Wall K."/>
            <person name="Wessler S."/>
            <person name="Yang G."/>
            <person name="Yin T."/>
            <person name="Douglas C."/>
            <person name="Marra M."/>
            <person name="Sandberg G."/>
            <person name="Van de Peer Y."/>
            <person name="Rokhsar D."/>
        </authorList>
    </citation>
    <scope>NUCLEOTIDE SEQUENCE [LARGE SCALE GENOMIC DNA]</scope>
    <source>
        <strain evidence="13">cv. Nisqually</strain>
    </source>
</reference>
<evidence type="ECO:0000256" key="10">
    <source>
        <dbReference type="ARBA" id="ARBA00023180"/>
    </source>
</evidence>
<dbReference type="InParanoid" id="A0A2K1YIF8"/>
<keyword evidence="6" id="KW-0677">Repeat</keyword>
<keyword evidence="3" id="KW-1003">Cell membrane</keyword>
<dbReference type="STRING" id="3694.A0A2K1YIF8"/>
<evidence type="ECO:0000256" key="5">
    <source>
        <dbReference type="ARBA" id="ARBA00022692"/>
    </source>
</evidence>
<evidence type="ECO:0000256" key="3">
    <source>
        <dbReference type="ARBA" id="ARBA00022475"/>
    </source>
</evidence>
<keyword evidence="5 11" id="KW-0812">Transmembrane</keyword>
<dbReference type="Gene3D" id="3.80.10.10">
    <property type="entry name" value="Ribonuclease Inhibitor"/>
    <property type="match status" value="1"/>
</dbReference>
<keyword evidence="4" id="KW-0433">Leucine-rich repeat</keyword>
<evidence type="ECO:0000313" key="12">
    <source>
        <dbReference type="EMBL" id="PNT12817.1"/>
    </source>
</evidence>